<keyword evidence="3" id="KW-1185">Reference proteome</keyword>
<accession>A0A6A6R622</accession>
<reference evidence="2" key="1">
    <citation type="journal article" date="2020" name="Stud. Mycol.">
        <title>101 Dothideomycetes genomes: a test case for predicting lifestyles and emergence of pathogens.</title>
        <authorList>
            <person name="Haridas S."/>
            <person name="Albert R."/>
            <person name="Binder M."/>
            <person name="Bloem J."/>
            <person name="Labutti K."/>
            <person name="Salamov A."/>
            <person name="Andreopoulos B."/>
            <person name="Baker S."/>
            <person name="Barry K."/>
            <person name="Bills G."/>
            <person name="Bluhm B."/>
            <person name="Cannon C."/>
            <person name="Castanera R."/>
            <person name="Culley D."/>
            <person name="Daum C."/>
            <person name="Ezra D."/>
            <person name="Gonzalez J."/>
            <person name="Henrissat B."/>
            <person name="Kuo A."/>
            <person name="Liang C."/>
            <person name="Lipzen A."/>
            <person name="Lutzoni F."/>
            <person name="Magnuson J."/>
            <person name="Mondo S."/>
            <person name="Nolan M."/>
            <person name="Ohm R."/>
            <person name="Pangilinan J."/>
            <person name="Park H.-J."/>
            <person name="Ramirez L."/>
            <person name="Alfaro M."/>
            <person name="Sun H."/>
            <person name="Tritt A."/>
            <person name="Yoshinaga Y."/>
            <person name="Zwiers L.-H."/>
            <person name="Turgeon B."/>
            <person name="Goodwin S."/>
            <person name="Spatafora J."/>
            <person name="Crous P."/>
            <person name="Grigoriev I."/>
        </authorList>
    </citation>
    <scope>NUCLEOTIDE SEQUENCE</scope>
    <source>
        <strain evidence="2">CBS 269.34</strain>
    </source>
</reference>
<protein>
    <recommendedName>
        <fullName evidence="4">TPR-like protein</fullName>
    </recommendedName>
</protein>
<dbReference type="PANTHER" id="PTHR21581:SF6">
    <property type="entry name" value="TRAFFICKING PROTEIN PARTICLE COMPLEX SUBUNIT 12"/>
    <property type="match status" value="1"/>
</dbReference>
<evidence type="ECO:0008006" key="4">
    <source>
        <dbReference type="Google" id="ProtNLM"/>
    </source>
</evidence>
<dbReference type="SUPFAM" id="SSF48452">
    <property type="entry name" value="TPR-like"/>
    <property type="match status" value="1"/>
</dbReference>
<sequence length="453" mass="48889">MNIPTINAPNRTRSHGRVASGDERRRVAVPRRSTKGPLDNDIDDPLAGSTSQPAASSTPRRVLSPTPSNTASTSPLSPDGGTSPIPDLPSKDFSYLLEPSAYHALPSTNVPQPFLNSPALPSLADPLPDLLKTGHYRLAAISAARALSTTVSPNDAPAIFELLQIRLACLCLLNEHAMAAQEAKLLGDLSSAFYRHPLTGAHLVPWELRVLSVRLAALGYGEWRKGIMGYYELAREARENVVKADSDAEKKLWRLRLRECGIRVANVLVEMGELEGAGRHLGTLSSAEAGSQESREVLVMEALVWLRVGDLRASRRCIAAAAALPSSENESTSTQDSKVEGTLNALLRIAEGDYNAAVEAWTELHSAHQADAMIAQNLAVCLLYTGKISEARSLLTDLAGTTAPFHALTFNLCTLYELCTERSRDRKMALADRIAAREPSGVGWEMAAADFKL</sequence>
<dbReference type="AlphaFoldDB" id="A0A6A6R622"/>
<evidence type="ECO:0000313" key="2">
    <source>
        <dbReference type="EMBL" id="KAF2500245.1"/>
    </source>
</evidence>
<gene>
    <name evidence="2" type="ORF">BU16DRAFT_547163</name>
</gene>
<feature type="region of interest" description="Disordered" evidence="1">
    <location>
        <begin position="1"/>
        <end position="90"/>
    </location>
</feature>
<feature type="compositionally biased region" description="Polar residues" evidence="1">
    <location>
        <begin position="48"/>
        <end position="59"/>
    </location>
</feature>
<dbReference type="PANTHER" id="PTHR21581">
    <property type="entry name" value="D-ALANYL-D-ALANINE CARBOXYPEPTIDASE"/>
    <property type="match status" value="1"/>
</dbReference>
<dbReference type="OrthoDB" id="428342at2759"/>
<feature type="compositionally biased region" description="Polar residues" evidence="1">
    <location>
        <begin position="1"/>
        <end position="11"/>
    </location>
</feature>
<dbReference type="Proteomes" id="UP000799750">
    <property type="component" value="Unassembled WGS sequence"/>
</dbReference>
<name>A0A6A6R622_9PEZI</name>
<organism evidence="2 3">
    <name type="scientific">Lophium mytilinum</name>
    <dbReference type="NCBI Taxonomy" id="390894"/>
    <lineage>
        <taxon>Eukaryota</taxon>
        <taxon>Fungi</taxon>
        <taxon>Dikarya</taxon>
        <taxon>Ascomycota</taxon>
        <taxon>Pezizomycotina</taxon>
        <taxon>Dothideomycetes</taxon>
        <taxon>Pleosporomycetidae</taxon>
        <taxon>Mytilinidiales</taxon>
        <taxon>Mytilinidiaceae</taxon>
        <taxon>Lophium</taxon>
    </lineage>
</organism>
<proteinExistence type="predicted"/>
<evidence type="ECO:0000313" key="3">
    <source>
        <dbReference type="Proteomes" id="UP000799750"/>
    </source>
</evidence>
<dbReference type="Gene3D" id="1.25.40.10">
    <property type="entry name" value="Tetratricopeptide repeat domain"/>
    <property type="match status" value="1"/>
</dbReference>
<dbReference type="EMBL" id="MU004183">
    <property type="protein sequence ID" value="KAF2500245.1"/>
    <property type="molecule type" value="Genomic_DNA"/>
</dbReference>
<feature type="compositionally biased region" description="Low complexity" evidence="1">
    <location>
        <begin position="64"/>
        <end position="78"/>
    </location>
</feature>
<evidence type="ECO:0000256" key="1">
    <source>
        <dbReference type="SAM" id="MobiDB-lite"/>
    </source>
</evidence>
<dbReference type="InterPro" id="IPR011990">
    <property type="entry name" value="TPR-like_helical_dom_sf"/>
</dbReference>
<dbReference type="GO" id="GO:0030008">
    <property type="term" value="C:TRAPP complex"/>
    <property type="evidence" value="ECO:0007669"/>
    <property type="project" value="TreeGrafter"/>
</dbReference>
<dbReference type="GO" id="GO:0005794">
    <property type="term" value="C:Golgi apparatus"/>
    <property type="evidence" value="ECO:0007669"/>
    <property type="project" value="TreeGrafter"/>
</dbReference>